<dbReference type="InterPro" id="IPR020806">
    <property type="entry name" value="PKS_PP-bd"/>
</dbReference>
<evidence type="ECO:0000256" key="6">
    <source>
        <dbReference type="PROSITE-ProRule" id="PRU01363"/>
    </source>
</evidence>
<dbReference type="InterPro" id="IPR006162">
    <property type="entry name" value="Ppantetheine_attach_site"/>
</dbReference>
<proteinExistence type="predicted"/>
<dbReference type="SUPFAM" id="SSF53901">
    <property type="entry name" value="Thiolase-like"/>
    <property type="match status" value="1"/>
</dbReference>
<feature type="region of interest" description="C-terminal hotdog fold" evidence="6">
    <location>
        <begin position="1164"/>
        <end position="1320"/>
    </location>
</feature>
<dbReference type="Gene3D" id="3.40.366.10">
    <property type="entry name" value="Malonyl-Coenzyme A Acyl Carrier Protein, domain 2"/>
    <property type="match status" value="1"/>
</dbReference>
<gene>
    <name evidence="11" type="ORF">SAMD00023353_1501630</name>
</gene>
<dbReference type="SMART" id="SM00826">
    <property type="entry name" value="PKS_DH"/>
    <property type="match status" value="1"/>
</dbReference>
<dbReference type="SUPFAM" id="SSF55048">
    <property type="entry name" value="Probable ACP-binding domain of malonyl-CoA ACP transacylase"/>
    <property type="match status" value="1"/>
</dbReference>
<dbReference type="PROSITE" id="PS52004">
    <property type="entry name" value="KS3_2"/>
    <property type="match status" value="1"/>
</dbReference>
<dbReference type="Pfam" id="PF00109">
    <property type="entry name" value="ketoacyl-synt"/>
    <property type="match status" value="1"/>
</dbReference>
<dbReference type="Pfam" id="PF02801">
    <property type="entry name" value="Ketoacyl-synt_C"/>
    <property type="match status" value="1"/>
</dbReference>
<dbReference type="InterPro" id="IPR011032">
    <property type="entry name" value="GroES-like_sf"/>
</dbReference>
<dbReference type="InterPro" id="IPR036291">
    <property type="entry name" value="NAD(P)-bd_dom_sf"/>
</dbReference>
<dbReference type="Gene3D" id="3.40.50.150">
    <property type="entry name" value="Vaccinia Virus protein VP39"/>
    <property type="match status" value="1"/>
</dbReference>
<dbReference type="Pfam" id="PF23297">
    <property type="entry name" value="ACP_SdgA_C"/>
    <property type="match status" value="1"/>
</dbReference>
<keyword evidence="4" id="KW-0560">Oxidoreductase</keyword>
<dbReference type="PROSITE" id="PS50075">
    <property type="entry name" value="CARRIER"/>
    <property type="match status" value="1"/>
</dbReference>
<dbReference type="SUPFAM" id="SSF53335">
    <property type="entry name" value="S-adenosyl-L-methionine-dependent methyltransferases"/>
    <property type="match status" value="1"/>
</dbReference>
<evidence type="ECO:0000259" key="9">
    <source>
        <dbReference type="PROSITE" id="PS52004"/>
    </source>
</evidence>
<dbReference type="Gene3D" id="1.10.1200.10">
    <property type="entry name" value="ACP-like"/>
    <property type="match status" value="1"/>
</dbReference>
<dbReference type="InterPro" id="IPR018201">
    <property type="entry name" value="Ketoacyl_synth_AS"/>
</dbReference>
<keyword evidence="2" id="KW-0597">Phosphoprotein</keyword>
<dbReference type="InterPro" id="IPR014043">
    <property type="entry name" value="Acyl_transferase_dom"/>
</dbReference>
<dbReference type="STRING" id="77044.A0A1W2TRK9"/>
<dbReference type="GO" id="GO:0031177">
    <property type="term" value="F:phosphopantetheine binding"/>
    <property type="evidence" value="ECO:0007669"/>
    <property type="project" value="InterPro"/>
</dbReference>
<dbReference type="InterPro" id="IPR036736">
    <property type="entry name" value="ACP-like_sf"/>
</dbReference>
<dbReference type="GO" id="GO:0004312">
    <property type="term" value="F:fatty acid synthase activity"/>
    <property type="evidence" value="ECO:0007669"/>
    <property type="project" value="TreeGrafter"/>
</dbReference>
<name>A0A1W2TRK9_ROSNE</name>
<dbReference type="Gene3D" id="3.30.70.3290">
    <property type="match status" value="1"/>
</dbReference>
<reference evidence="11" key="1">
    <citation type="submission" date="2016-03" db="EMBL/GenBank/DDBJ databases">
        <title>Draft genome sequence of Rosellinia necatrix.</title>
        <authorList>
            <person name="Kanematsu S."/>
        </authorList>
    </citation>
    <scope>NUCLEOTIDE SEQUENCE [LARGE SCALE GENOMIC DNA]</scope>
    <source>
        <strain evidence="11">W97</strain>
    </source>
</reference>
<dbReference type="InterPro" id="IPR016036">
    <property type="entry name" value="Malonyl_transacylase_ACP-bd"/>
</dbReference>
<dbReference type="Pfam" id="PF13602">
    <property type="entry name" value="ADH_zinc_N_2"/>
    <property type="match status" value="1"/>
</dbReference>
<keyword evidence="1" id="KW-0596">Phosphopantetheine</keyword>
<dbReference type="CDD" id="cd05195">
    <property type="entry name" value="enoyl_red"/>
    <property type="match status" value="1"/>
</dbReference>
<feature type="active site" description="Proton donor; for dehydratase activity" evidence="6">
    <location>
        <position position="1230"/>
    </location>
</feature>
<dbReference type="InterPro" id="IPR009081">
    <property type="entry name" value="PP-bd_ACP"/>
</dbReference>
<dbReference type="InterPro" id="IPR014031">
    <property type="entry name" value="Ketoacyl_synth_C"/>
</dbReference>
<dbReference type="Gene3D" id="3.90.180.10">
    <property type="entry name" value="Medium-chain alcohol dehydrogenases, catalytic domain"/>
    <property type="match status" value="1"/>
</dbReference>
<evidence type="ECO:0000313" key="12">
    <source>
        <dbReference type="Proteomes" id="UP000054516"/>
    </source>
</evidence>
<dbReference type="InterPro" id="IPR057326">
    <property type="entry name" value="KR_dom"/>
</dbReference>
<dbReference type="GO" id="GO:0044550">
    <property type="term" value="P:secondary metabolite biosynthetic process"/>
    <property type="evidence" value="ECO:0007669"/>
    <property type="project" value="TreeGrafter"/>
</dbReference>
<protein>
    <submittedName>
        <fullName evidence="11">Putative polyketide synthase</fullName>
    </submittedName>
</protein>
<feature type="compositionally biased region" description="Polar residues" evidence="7">
    <location>
        <begin position="269"/>
        <end position="287"/>
    </location>
</feature>
<dbReference type="OMA" id="PICHAYS"/>
<dbReference type="SUPFAM" id="SSF50129">
    <property type="entry name" value="GroES-like"/>
    <property type="match status" value="1"/>
</dbReference>
<evidence type="ECO:0000259" key="8">
    <source>
        <dbReference type="PROSITE" id="PS50075"/>
    </source>
</evidence>
<dbReference type="SMART" id="SM00822">
    <property type="entry name" value="PKS_KR"/>
    <property type="match status" value="1"/>
</dbReference>
<dbReference type="InterPro" id="IPR049551">
    <property type="entry name" value="PKS_DH_C"/>
</dbReference>
<dbReference type="InterPro" id="IPR013216">
    <property type="entry name" value="Methyltransf_11"/>
</dbReference>
<dbReference type="Gene3D" id="3.40.50.720">
    <property type="entry name" value="NAD(P)-binding Rossmann-like Domain"/>
    <property type="match status" value="3"/>
</dbReference>
<feature type="active site" description="Proton acceptor; for dehydratase activity" evidence="6">
    <location>
        <position position="1034"/>
    </location>
</feature>
<dbReference type="Pfam" id="PF08241">
    <property type="entry name" value="Methyltransf_11"/>
    <property type="match status" value="1"/>
</dbReference>
<dbReference type="Pfam" id="PF00698">
    <property type="entry name" value="Acyl_transf_1"/>
    <property type="match status" value="1"/>
</dbReference>
<dbReference type="Pfam" id="PF08659">
    <property type="entry name" value="KR"/>
    <property type="match status" value="1"/>
</dbReference>
<feature type="region of interest" description="Disordered" evidence="7">
    <location>
        <begin position="269"/>
        <end position="289"/>
    </location>
</feature>
<dbReference type="GO" id="GO:1901336">
    <property type="term" value="P:lactone biosynthetic process"/>
    <property type="evidence" value="ECO:0007669"/>
    <property type="project" value="UniProtKB-ARBA"/>
</dbReference>
<feature type="domain" description="Ketosynthase family 3 (KS3)" evidence="9">
    <location>
        <begin position="6"/>
        <end position="431"/>
    </location>
</feature>
<dbReference type="PROSITE" id="PS00012">
    <property type="entry name" value="PHOSPHOPANTETHEINE"/>
    <property type="match status" value="1"/>
</dbReference>
<evidence type="ECO:0000256" key="4">
    <source>
        <dbReference type="ARBA" id="ARBA00023002"/>
    </source>
</evidence>
<keyword evidence="3" id="KW-0808">Transferase</keyword>
<evidence type="ECO:0000256" key="3">
    <source>
        <dbReference type="ARBA" id="ARBA00022679"/>
    </source>
</evidence>
<organism evidence="11">
    <name type="scientific">Rosellinia necatrix</name>
    <name type="common">White root-rot fungus</name>
    <dbReference type="NCBI Taxonomy" id="77044"/>
    <lineage>
        <taxon>Eukaryota</taxon>
        <taxon>Fungi</taxon>
        <taxon>Dikarya</taxon>
        <taxon>Ascomycota</taxon>
        <taxon>Pezizomycotina</taxon>
        <taxon>Sordariomycetes</taxon>
        <taxon>Xylariomycetidae</taxon>
        <taxon>Xylariales</taxon>
        <taxon>Xylariaceae</taxon>
        <taxon>Rosellinia</taxon>
    </lineage>
</organism>
<dbReference type="SUPFAM" id="SSF51735">
    <property type="entry name" value="NAD(P)-binding Rossmann-fold domains"/>
    <property type="match status" value="2"/>
</dbReference>
<dbReference type="Pfam" id="PF22621">
    <property type="entry name" value="CurL-like_PKS_C"/>
    <property type="match status" value="1"/>
</dbReference>
<dbReference type="Proteomes" id="UP000054516">
    <property type="component" value="Unassembled WGS sequence"/>
</dbReference>
<dbReference type="EMBL" id="DF977460">
    <property type="protein sequence ID" value="GAP91101.1"/>
    <property type="molecule type" value="Genomic_DNA"/>
</dbReference>
<dbReference type="InterPro" id="IPR020807">
    <property type="entry name" value="PKS_DH"/>
</dbReference>
<dbReference type="PROSITE" id="PS52019">
    <property type="entry name" value="PKS_MFAS_DH"/>
    <property type="match status" value="1"/>
</dbReference>
<evidence type="ECO:0000256" key="2">
    <source>
        <dbReference type="ARBA" id="ARBA00022553"/>
    </source>
</evidence>
<evidence type="ECO:0000256" key="7">
    <source>
        <dbReference type="SAM" id="MobiDB-lite"/>
    </source>
</evidence>
<dbReference type="InterPro" id="IPR049552">
    <property type="entry name" value="PKS_DH_N"/>
</dbReference>
<dbReference type="SMART" id="SM00823">
    <property type="entry name" value="PKS_PP"/>
    <property type="match status" value="1"/>
</dbReference>
<dbReference type="SMART" id="SM00825">
    <property type="entry name" value="PKS_KS"/>
    <property type="match status" value="1"/>
</dbReference>
<dbReference type="InterPro" id="IPR013968">
    <property type="entry name" value="PKS_KR"/>
</dbReference>
<dbReference type="InterPro" id="IPR042104">
    <property type="entry name" value="PKS_dehydratase_sf"/>
</dbReference>
<dbReference type="InterPro" id="IPR020843">
    <property type="entry name" value="ER"/>
</dbReference>
<dbReference type="OrthoDB" id="329835at2759"/>
<dbReference type="SMART" id="SM00829">
    <property type="entry name" value="PKS_ER"/>
    <property type="match status" value="1"/>
</dbReference>
<dbReference type="GO" id="GO:0006633">
    <property type="term" value="P:fatty acid biosynthetic process"/>
    <property type="evidence" value="ECO:0007669"/>
    <property type="project" value="InterPro"/>
</dbReference>
<dbReference type="SMART" id="SM00827">
    <property type="entry name" value="PKS_AT"/>
    <property type="match status" value="1"/>
</dbReference>
<dbReference type="SUPFAM" id="SSF47336">
    <property type="entry name" value="ACP-like"/>
    <property type="match status" value="1"/>
</dbReference>
<feature type="region of interest" description="N-terminal hotdog fold" evidence="6">
    <location>
        <begin position="1002"/>
        <end position="1135"/>
    </location>
</feature>
<dbReference type="SUPFAM" id="SSF52151">
    <property type="entry name" value="FabD/lysophospholipase-like"/>
    <property type="match status" value="1"/>
</dbReference>
<dbReference type="PANTHER" id="PTHR43775">
    <property type="entry name" value="FATTY ACID SYNTHASE"/>
    <property type="match status" value="1"/>
</dbReference>
<keyword evidence="5" id="KW-0511">Multifunctional enzyme</keyword>
<dbReference type="InterPro" id="IPR029063">
    <property type="entry name" value="SAM-dependent_MTases_sf"/>
</dbReference>
<dbReference type="Gene3D" id="3.40.47.10">
    <property type="match status" value="1"/>
</dbReference>
<dbReference type="InterPro" id="IPR001227">
    <property type="entry name" value="Ac_transferase_dom_sf"/>
</dbReference>
<evidence type="ECO:0000259" key="10">
    <source>
        <dbReference type="PROSITE" id="PS52019"/>
    </source>
</evidence>
<accession>A0A1W2TRK9</accession>
<evidence type="ECO:0000256" key="5">
    <source>
        <dbReference type="ARBA" id="ARBA00023268"/>
    </source>
</evidence>
<dbReference type="Pfam" id="PF21089">
    <property type="entry name" value="PKS_DH_N"/>
    <property type="match status" value="1"/>
</dbReference>
<dbReference type="GO" id="GO:0004315">
    <property type="term" value="F:3-oxoacyl-[acyl-carrier-protein] synthase activity"/>
    <property type="evidence" value="ECO:0007669"/>
    <property type="project" value="InterPro"/>
</dbReference>
<keyword evidence="12" id="KW-1185">Reference proteome</keyword>
<evidence type="ECO:0000256" key="1">
    <source>
        <dbReference type="ARBA" id="ARBA00022450"/>
    </source>
</evidence>
<dbReference type="FunFam" id="3.40.50.720:FF:000209">
    <property type="entry name" value="Polyketide synthase Pks12"/>
    <property type="match status" value="1"/>
</dbReference>
<dbReference type="InterPro" id="IPR050091">
    <property type="entry name" value="PKS_NRPS_Biosynth_Enz"/>
</dbReference>
<dbReference type="Gene3D" id="3.10.129.110">
    <property type="entry name" value="Polyketide synthase dehydratase"/>
    <property type="match status" value="1"/>
</dbReference>
<evidence type="ECO:0000313" key="11">
    <source>
        <dbReference type="EMBL" id="GAP91101.1"/>
    </source>
</evidence>
<dbReference type="InterPro" id="IPR014030">
    <property type="entry name" value="Ketoacyl_synth_N"/>
</dbReference>
<dbReference type="InterPro" id="IPR016035">
    <property type="entry name" value="Acyl_Trfase/lysoPLipase"/>
</dbReference>
<dbReference type="InterPro" id="IPR049900">
    <property type="entry name" value="PKS_mFAS_DH"/>
</dbReference>
<dbReference type="PROSITE" id="PS00606">
    <property type="entry name" value="KS3_1"/>
    <property type="match status" value="1"/>
</dbReference>
<dbReference type="Pfam" id="PF14765">
    <property type="entry name" value="PS-DH"/>
    <property type="match status" value="1"/>
</dbReference>
<feature type="domain" description="Carrier" evidence="8">
    <location>
        <begin position="2511"/>
        <end position="2588"/>
    </location>
</feature>
<dbReference type="CDD" id="cd02440">
    <property type="entry name" value="AdoMet_MTases"/>
    <property type="match status" value="1"/>
</dbReference>
<feature type="domain" description="PKS/mFAS DH" evidence="10">
    <location>
        <begin position="1002"/>
        <end position="1320"/>
    </location>
</feature>
<dbReference type="PANTHER" id="PTHR43775:SF29">
    <property type="entry name" value="ASPERFURANONE POLYKETIDE SYNTHASE AFOG-RELATED"/>
    <property type="match status" value="1"/>
</dbReference>
<dbReference type="InterPro" id="IPR020841">
    <property type="entry name" value="PKS_Beta-ketoAc_synthase_dom"/>
</dbReference>
<dbReference type="GO" id="GO:0008757">
    <property type="term" value="F:S-adenosylmethionine-dependent methyltransferase activity"/>
    <property type="evidence" value="ECO:0007669"/>
    <property type="project" value="InterPro"/>
</dbReference>
<dbReference type="CDD" id="cd00833">
    <property type="entry name" value="PKS"/>
    <property type="match status" value="1"/>
</dbReference>
<dbReference type="GO" id="GO:0016491">
    <property type="term" value="F:oxidoreductase activity"/>
    <property type="evidence" value="ECO:0007669"/>
    <property type="project" value="UniProtKB-KW"/>
</dbReference>
<dbReference type="InterPro" id="IPR016039">
    <property type="entry name" value="Thiolase-like"/>
</dbReference>
<sequence>MPPGGLSPLAVVGMSFRFPQESTSAEAFWDMLVSKRCTSSDIPAERMNISAFHHPDQSRLDSMAMRGGHFIKGKLGAFDAPFFSIGAAEAEAMDPSQRFMLETAYRAIENAGIPIEQIAGTKTCVYTGCFNNDYAMLLPKDPLSPPKYHTVGTQMSMLANRVSWFFDLTGPSANIDTACSSSLLAMDLVCQSIWAGDSEMGLACGCNVIFNPEFMATMDNLGFLSKDSRCFSFDHRANGYARGEGFGVIVIKPLQRAIDNGDTIRAVIRSSSSNQDGKTPSLTQPSKEAQESLIRFTYRKAGLDMGSTRYFEAHGTGTPVGDPLEIGAIGAVFRHYRSPEEPLYIGSVKSNIGHLEGASGIAGVIKVILALERGIIPPNANFERLNPKIDADFLNIRIPIEAVNWPCKGLRRASVQSFGFGGSNSHVVIEDAYNYLLQHDLKGNHNTVPDPMQRRLHGFQMGLSHENRFGITNGVNSTADSAQRNGMNGSSQTIHMGVDAVQQYQCPAETQVLVWSAADESGIDRLKEIWKQYLDKLPTSQENKETYLRDLAYTLACRRTHFPWRTFAVAKGRDGMHSLIDQLSVPVKAASSPNLAFIFTGQGAQWFAMGRELLYRYPVFRSSLIEAGIYLKTLGCSWDLLDELQKNESESNVNSTEYSQSLCTALQLALVDLLESFKIRPAGVVGHSSGEIAAAYTAKALDRDSALRIAYFRGKLASELGDSDGESKWGMSSVGLSGDGVTAYLQSVSAKLGSTRLNVACVNSPKNLTISGDAAHLDYLQALLDHDRVFVRKLKVTVAYHSFQMKAISKDYLACLGSLTSQQPDKSSPIMISSVTGSLVEAHHLSKGEYWVKNMLQPVLFTEALSKLCSQSSSSVIKKLDGRHHRMVSVQHLVEVGPHAALQGPARDILRSINQETNIAYTSILRRNVSAVHSALEAAGRLHCAGYTFDLDRVNRPTAPGDTAALPKALSTLPEYVFDHTKEYWSESRLSKDSRLRRFGRLDLLGTPSQDWNPLQAQWRNIIRISELPWIDDHKINGATLYPAAGMIVKALEAAKQLSEAKGEVEGFMLKNVAFQSALKIPAVPGSIEVDTYLKSRSEPDPKGSHSFDFSICAFDGDKWIENCRGCIQVLYASRDADIDNRNEQQAWHQSHTQTYQDYVRKCGTSVDVQGLYDLLSRSGYGYGPTFRPITEMSYDEQEHVISKVALFQWSNYEGTSIAQHHVIHPTTFDGIFQTIFAVYTKGGTETMSTAIPRYIDKLWISVTGLSHPGSDSIQVHAQTQWVGLRETSSDIAAFDASGNKVLMEIKGVKTTIISAADASEASEKMIQDKCYNIQWKPDLDLNSIDGVLKHYRSTYTEDDEPVVYYQDLHALLAITIKDTHDRIKTNSSTSFADSPHMRRYMNWLDRQVKQLELCNSSANAPNWSLRAENETLGLIQRIASASGQGSLYVSIVQRLGEILEGKVDVSDVLSRDLIESHFSEICQHLKCFRGLGNYIDAYVHKHPAFKFLQFGVGSTAMIDQLMNTYVNYENGSDNPRYARHSYPRMQPKAVDIELDMQAQGFEAGSYDVIFCSMISHTTTNMTAALRNCHKLLRPGGKLILLDNMEPDALPTGFIFGLLESWWFGSEDYRQNSPCMNKMQWNDLLLKTGFSGSEIELDDFKHPICHAYSVIISTRLPPTPATTPARASLVVLHGPDQAQQVQADKVKSDAEAKGLSAHLASLQQARDISLGPDTVVISLLELHGPVWLDISPELFEILQKLLTHSPRLIWVSRRGGFHSPEPNHHIVDGLLRVLQSELMGVTLVSFALETDGYTNKNQRESIIQLANSMVLNEGLDTEYVEDQGLLHIPRLTPASRMNTRLHEYQATHQRRNAAFGGGIPLRLDIGTAGLLDKVHFVEDSVGRSTELKPYEIEIHVMSAGFGFREVLMAQGRLSQRTFGTECAGIVTRCGKHCEDLDVGTRVAAVCLDSFRSFARIDCRSAVRIPDSIPFSTAVAIPFNFGTAWYSLKEVARVSPGETVLIHSGAGATGQAAIQVALHLGAVVFTTVSSEKKKQFIIDRYGIQAEHIFSSRGIAFSGGIKRLTQGAGADVILNSLSGEGLAASWECIAPYGRFIELGKKDITCHGKLSMSFFEKNVTFRAVDIPAMSLERPQVVRKALEDVLPLVESKVLRPAGPLHVFGVSEMENAFRTMQSRDNMGKVVVEFRPEDMVNVVLEARPSFQFSCDATYIIAGGLGGLGRCVSRWFVERGARYLILLSRSGAQSTEAQGLVAELTSSGARIKTPACDISDREALRIALHECLTDMPAVRGCIQSSMVLRDGMFESLTFESWKESTLPKIQGSWNLHSLLPDGMDFFVLFSSISAIIGNRGQSNYAAGNTFQDALAQYRVSKGERAASINLGLFLSAGVISEDKSLLGKFRARSFFNPMTEPQLFALLDYYCNPAESYANSLDCQTIVHDAATDQPNTDVAHWLTKPLFRKILTNMSNRDTGTASTDVVNIQAAFSSASSLSDASAVVKAALVKKLADILSLPPEELDASQPMHSYGVDSLVAVDLRNWLAKELQVDFAIFDILGSTSIAAVSLLAAARSKYCKVEWTE</sequence>